<feature type="chain" id="PRO_5044594794" evidence="1">
    <location>
        <begin position="21"/>
        <end position="182"/>
    </location>
</feature>
<evidence type="ECO:0000313" key="4">
    <source>
        <dbReference type="Proteomes" id="UP000282140"/>
    </source>
</evidence>
<evidence type="ECO:0000256" key="1">
    <source>
        <dbReference type="SAM" id="SignalP"/>
    </source>
</evidence>
<reference evidence="4 5" key="1">
    <citation type="journal article" date="2018" name="Front. Microbiol.">
        <title>Discovery of Phloeophagus Beetles as a Source of Pseudomonas Strains That Produce Potentially New Bioactive Substances and Description of Pseudomonas bohemica sp. nov.</title>
        <authorList>
            <person name="Saati-Santamaria Z."/>
            <person name="Lopez-Mondejar R."/>
            <person name="Jimenez-Gomez A."/>
            <person name="Diez-Mendez A."/>
            <person name="Vetrovsky T."/>
            <person name="Igual J.M."/>
            <person name="Velazquez E."/>
            <person name="Kolarik M."/>
            <person name="Rivas R."/>
            <person name="Garcia-Fraile P."/>
        </authorList>
    </citation>
    <scope>NUCLEOTIDE SEQUENCE [LARGE SCALE GENOMIC DNA]</scope>
    <source>
        <strain evidence="3 5">A2-NA12</strain>
        <strain evidence="2 4">A2-NA13</strain>
    </source>
</reference>
<dbReference type="SUPFAM" id="SSF53955">
    <property type="entry name" value="Lysozyme-like"/>
    <property type="match status" value="1"/>
</dbReference>
<keyword evidence="4" id="KW-1185">Reference proteome</keyword>
<dbReference type="Proteomes" id="UP000282672">
    <property type="component" value="Unassembled WGS sequence"/>
</dbReference>
<evidence type="ECO:0000313" key="5">
    <source>
        <dbReference type="Proteomes" id="UP000282672"/>
    </source>
</evidence>
<dbReference type="AlphaFoldDB" id="A0A3L8CMM7"/>
<protein>
    <submittedName>
        <fullName evidence="2">Lytic transglycosylase</fullName>
    </submittedName>
</protein>
<gene>
    <name evidence="3" type="ORF">CS076_07710</name>
    <name evidence="2" type="ORF">CS078_13220</name>
</gene>
<dbReference type="Proteomes" id="UP000282140">
    <property type="component" value="Unassembled WGS sequence"/>
</dbReference>
<name>A0A3L8CMM7_9PSED</name>
<feature type="signal peptide" evidence="1">
    <location>
        <begin position="1"/>
        <end position="20"/>
    </location>
</feature>
<accession>A0A3L8CMM7</accession>
<evidence type="ECO:0000313" key="2">
    <source>
        <dbReference type="EMBL" id="RLU09110.1"/>
    </source>
</evidence>
<dbReference type="EMBL" id="PEGA01000006">
    <property type="protein sequence ID" value="RLU11975.1"/>
    <property type="molecule type" value="Genomic_DNA"/>
</dbReference>
<keyword evidence="1" id="KW-0732">Signal</keyword>
<dbReference type="EMBL" id="PEGB01000005">
    <property type="protein sequence ID" value="RLU09110.1"/>
    <property type="molecule type" value="Genomic_DNA"/>
</dbReference>
<dbReference type="RefSeq" id="WP_121731765.1">
    <property type="nucleotide sequence ID" value="NZ_PEGA01000006.1"/>
</dbReference>
<proteinExistence type="predicted"/>
<sequence>MATPQLSGIALMLTVLAVQADELPPPAYQLAAHDAGIPSTVLFAIALQESGLRVRGRLLPWPWTLNIAGTPYRFATRQAACHALLQALALHDAKRIDVGLGQTNLGYHGRRFSSPCKALDPYRNLAVTAALLEEHHATTGDWVSAAGRYHRPAGGAPAARYRAGFSRQLERLLIAFKQGTRP</sequence>
<dbReference type="InterPro" id="IPR023346">
    <property type="entry name" value="Lysozyme-like_dom_sf"/>
</dbReference>
<evidence type="ECO:0000313" key="3">
    <source>
        <dbReference type="EMBL" id="RLU11975.1"/>
    </source>
</evidence>
<organism evidence="2 4">
    <name type="scientific">Pseudomonas prosekii</name>
    <dbReference type="NCBI Taxonomy" id="1148509"/>
    <lineage>
        <taxon>Bacteria</taxon>
        <taxon>Pseudomonadati</taxon>
        <taxon>Pseudomonadota</taxon>
        <taxon>Gammaproteobacteria</taxon>
        <taxon>Pseudomonadales</taxon>
        <taxon>Pseudomonadaceae</taxon>
        <taxon>Pseudomonas</taxon>
    </lineage>
</organism>
<comment type="caution">
    <text evidence="2">The sequence shown here is derived from an EMBL/GenBank/DDBJ whole genome shotgun (WGS) entry which is preliminary data.</text>
</comment>